<evidence type="ECO:0000259" key="1">
    <source>
        <dbReference type="Pfam" id="PF07969"/>
    </source>
</evidence>
<accession>A0A840WE71</accession>
<protein>
    <recommendedName>
        <fullName evidence="1">Amidohydrolase 3 domain-containing protein</fullName>
    </recommendedName>
</protein>
<dbReference type="Proteomes" id="UP000579647">
    <property type="component" value="Unassembled WGS sequence"/>
</dbReference>
<dbReference type="InterPro" id="IPR013108">
    <property type="entry name" value="Amidohydro_3"/>
</dbReference>
<dbReference type="PANTHER" id="PTHR22642">
    <property type="entry name" value="IMIDAZOLONEPROPIONASE"/>
    <property type="match status" value="1"/>
</dbReference>
<dbReference type="Gene3D" id="2.30.40.10">
    <property type="entry name" value="Urease, subunit C, domain 1"/>
    <property type="match status" value="1"/>
</dbReference>
<organism evidence="2 3">
    <name type="scientific">Nocardiopsis metallicus</name>
    <dbReference type="NCBI Taxonomy" id="179819"/>
    <lineage>
        <taxon>Bacteria</taxon>
        <taxon>Bacillati</taxon>
        <taxon>Actinomycetota</taxon>
        <taxon>Actinomycetes</taxon>
        <taxon>Streptosporangiales</taxon>
        <taxon>Nocardiopsidaceae</taxon>
        <taxon>Nocardiopsis</taxon>
    </lineage>
</organism>
<dbReference type="PANTHER" id="PTHR22642:SF2">
    <property type="entry name" value="PROTEIN LONG AFTER FAR-RED 3"/>
    <property type="match status" value="1"/>
</dbReference>
<gene>
    <name evidence="2" type="ORF">HNR07_001154</name>
</gene>
<dbReference type="InterPro" id="IPR032466">
    <property type="entry name" value="Metal_Hydrolase"/>
</dbReference>
<dbReference type="InterPro" id="IPR011059">
    <property type="entry name" value="Metal-dep_hydrolase_composite"/>
</dbReference>
<dbReference type="SUPFAM" id="SSF51338">
    <property type="entry name" value="Composite domain of metallo-dependent hydrolases"/>
    <property type="match status" value="1"/>
</dbReference>
<dbReference type="Gene3D" id="3.20.20.140">
    <property type="entry name" value="Metal-dependent hydrolases"/>
    <property type="match status" value="1"/>
</dbReference>
<name>A0A840WE71_9ACTN</name>
<dbReference type="AlphaFoldDB" id="A0A840WE71"/>
<dbReference type="EMBL" id="JACHDO010000001">
    <property type="protein sequence ID" value="MBB5490017.1"/>
    <property type="molecule type" value="Genomic_DNA"/>
</dbReference>
<keyword evidence="3" id="KW-1185">Reference proteome</keyword>
<dbReference type="Pfam" id="PF07969">
    <property type="entry name" value="Amidohydro_3"/>
    <property type="match status" value="1"/>
</dbReference>
<dbReference type="SUPFAM" id="SSF51556">
    <property type="entry name" value="Metallo-dependent hydrolases"/>
    <property type="match status" value="1"/>
</dbReference>
<proteinExistence type="predicted"/>
<dbReference type="RefSeq" id="WP_246420129.1">
    <property type="nucleotide sequence ID" value="NZ_BAAAKM010000103.1"/>
</dbReference>
<sequence>MKIDRVITAGEVETLDAVTGATPSAVALHEGVITAVGGPELLQACRGSDAKVTEFPGATILPGFTDAHTHPVWGSVDAETGLDLAGESTLDQVCRRVGERLRDLPHGEWVTGFNLDVNVFDDAPGGAVFEREFPDAPVSLMTNDAHALVVSPRVVELCGLTGREVFDDASQVVVGADGAPSGYVLELQAMDLVLAHYARPPVAETAAHVAKHLGLFAAAGVTQVHALDFADPSEDVLREIERTGELPVRVRASPLVPADSGVAAWRHALDLQGVGGRRWEVRGAKFMLDGTADNGSAWFDEPDCLDQNTRPLWKDLGAYRRAVRFFTGHGVPTATHAIGDRAVQFVLDVIEEVGHPERGPHRIEHVESVPDDLVGRFSEVGAVASMQPTHATRMTRADQSDNWSRRLGPERAAHGWRIRDLIDAGATVALGSDWPIGHRDPRVTMADAQLRRPVERASVPAVQPDQRISASEAHLGMTRGPALAAGLGPVAGRVAPGYRGDLTVLARNPLTLTPQDQAANPVLATVVAGDVIRHI</sequence>
<feature type="domain" description="Amidohydrolase 3" evidence="1">
    <location>
        <begin position="57"/>
        <end position="532"/>
    </location>
</feature>
<evidence type="ECO:0000313" key="3">
    <source>
        <dbReference type="Proteomes" id="UP000579647"/>
    </source>
</evidence>
<evidence type="ECO:0000313" key="2">
    <source>
        <dbReference type="EMBL" id="MBB5490017.1"/>
    </source>
</evidence>
<dbReference type="GO" id="GO:0016810">
    <property type="term" value="F:hydrolase activity, acting on carbon-nitrogen (but not peptide) bonds"/>
    <property type="evidence" value="ECO:0007669"/>
    <property type="project" value="InterPro"/>
</dbReference>
<dbReference type="Gene3D" id="3.10.310.70">
    <property type="match status" value="1"/>
</dbReference>
<comment type="caution">
    <text evidence="2">The sequence shown here is derived from an EMBL/GenBank/DDBJ whole genome shotgun (WGS) entry which is preliminary data.</text>
</comment>
<reference evidence="2 3" key="1">
    <citation type="submission" date="2020-08" db="EMBL/GenBank/DDBJ databases">
        <title>Sequencing the genomes of 1000 actinobacteria strains.</title>
        <authorList>
            <person name="Klenk H.-P."/>
        </authorList>
    </citation>
    <scope>NUCLEOTIDE SEQUENCE [LARGE SCALE GENOMIC DNA]</scope>
    <source>
        <strain evidence="2 3">DSM 44598</strain>
    </source>
</reference>